<comment type="caution">
    <text evidence="1">The sequence shown here is derived from an EMBL/GenBank/DDBJ whole genome shotgun (WGS) entry which is preliminary data.</text>
</comment>
<sequence length="115" mass="12325">MLGRGVEKFNCHAMVSRVSSFHVDIGQAVFDLMGNLADCRHAPDMVQTKHWDFSPQWAGSRHAAVYIAETLPGALDGSFPSSYGVHHSNLIHPVGPLVGPPSCLPALLLSSVPPL</sequence>
<gene>
    <name evidence="1" type="ORF">ElyMa_006157400</name>
</gene>
<proteinExistence type="predicted"/>
<accession>A0AAV4GYF2</accession>
<name>A0AAV4GYF2_9GAST</name>
<keyword evidence="2" id="KW-1185">Reference proteome</keyword>
<protein>
    <submittedName>
        <fullName evidence="1">Uncharacterized protein</fullName>
    </submittedName>
</protein>
<organism evidence="1 2">
    <name type="scientific">Elysia marginata</name>
    <dbReference type="NCBI Taxonomy" id="1093978"/>
    <lineage>
        <taxon>Eukaryota</taxon>
        <taxon>Metazoa</taxon>
        <taxon>Spiralia</taxon>
        <taxon>Lophotrochozoa</taxon>
        <taxon>Mollusca</taxon>
        <taxon>Gastropoda</taxon>
        <taxon>Heterobranchia</taxon>
        <taxon>Euthyneura</taxon>
        <taxon>Panpulmonata</taxon>
        <taxon>Sacoglossa</taxon>
        <taxon>Placobranchoidea</taxon>
        <taxon>Plakobranchidae</taxon>
        <taxon>Elysia</taxon>
    </lineage>
</organism>
<evidence type="ECO:0000313" key="1">
    <source>
        <dbReference type="EMBL" id="GFR90757.1"/>
    </source>
</evidence>
<dbReference type="AlphaFoldDB" id="A0AAV4GYF2"/>
<reference evidence="1 2" key="1">
    <citation type="journal article" date="2021" name="Elife">
        <title>Chloroplast acquisition without the gene transfer in kleptoplastic sea slugs, Plakobranchus ocellatus.</title>
        <authorList>
            <person name="Maeda T."/>
            <person name="Takahashi S."/>
            <person name="Yoshida T."/>
            <person name="Shimamura S."/>
            <person name="Takaki Y."/>
            <person name="Nagai Y."/>
            <person name="Toyoda A."/>
            <person name="Suzuki Y."/>
            <person name="Arimoto A."/>
            <person name="Ishii H."/>
            <person name="Satoh N."/>
            <person name="Nishiyama T."/>
            <person name="Hasebe M."/>
            <person name="Maruyama T."/>
            <person name="Minagawa J."/>
            <person name="Obokata J."/>
            <person name="Shigenobu S."/>
        </authorList>
    </citation>
    <scope>NUCLEOTIDE SEQUENCE [LARGE SCALE GENOMIC DNA]</scope>
</reference>
<dbReference type="Proteomes" id="UP000762676">
    <property type="component" value="Unassembled WGS sequence"/>
</dbReference>
<evidence type="ECO:0000313" key="2">
    <source>
        <dbReference type="Proteomes" id="UP000762676"/>
    </source>
</evidence>
<dbReference type="EMBL" id="BMAT01012375">
    <property type="protein sequence ID" value="GFR90757.1"/>
    <property type="molecule type" value="Genomic_DNA"/>
</dbReference>